<sequence>MSFAEPKLSPITDTELSASDNEALPVTREFIKPKWYRSTFYNALILGICNFLAPGIWGAMNSLGAGGQQKPYLVNAANALTFCLMVVSCFFSPILVKAIGIKYTLIFGTMGYAPYAAGLYTNNRFGNEWFVLLGAALCGISAGVFWMAEAAIALSYPEPENQGRFLGFWLSFRIAGQVLGGAINLGINSNNNKAGKVSYNVYLAFIALQALGPFAGLLLNRPDKVQRTDGVKVKLAITNSAMYELKANTKLFCSKNFLLLIPVIAQAVYAEAVFFTFQSLWFSVRARALGSFLSGIVAMIGGNILGAFLDSKKYSLKTRARGAYITILGLQGVWWIWATILVTDFHKTKPTFDWVDPGFGKGFALFLFWVIGFQVNYMYLYFVVGELAGTDAEVIRIAGLLRGTESAVQAVSYGLSSIKIFADVGGVYFNFGLWALSLVPGWLVVRQIGVSLGDKKLEREGYASRESERLASENGEDYQDRIREFEIEAISLKELIVRTVKRSITILFCSERDSTKIGWKVPELNILHVIECSGKFITLEEVSRHLHVGRTFDKELELEKEFGVEIWDGEGTMKILIASNSSGVPTFKPGIDEQKCRFQDYVLGCVPPKRVVDQGWDLEVYAR</sequence>
<gene>
    <name evidence="6" type="ORF">VTL71DRAFT_16156</name>
</gene>
<evidence type="ECO:0000256" key="5">
    <source>
        <dbReference type="SAM" id="Phobius"/>
    </source>
</evidence>
<dbReference type="Pfam" id="PF05978">
    <property type="entry name" value="UNC-93"/>
    <property type="match status" value="1"/>
</dbReference>
<dbReference type="EMBL" id="JAZHXI010000009">
    <property type="protein sequence ID" value="KAL2068058.1"/>
    <property type="molecule type" value="Genomic_DNA"/>
</dbReference>
<dbReference type="Gene3D" id="1.20.1250.20">
    <property type="entry name" value="MFS general substrate transporter like domains"/>
    <property type="match status" value="1"/>
</dbReference>
<dbReference type="Proteomes" id="UP001595075">
    <property type="component" value="Unassembled WGS sequence"/>
</dbReference>
<organism evidence="6 7">
    <name type="scientific">Oculimacula yallundae</name>
    <dbReference type="NCBI Taxonomy" id="86028"/>
    <lineage>
        <taxon>Eukaryota</taxon>
        <taxon>Fungi</taxon>
        <taxon>Dikarya</taxon>
        <taxon>Ascomycota</taxon>
        <taxon>Pezizomycotina</taxon>
        <taxon>Leotiomycetes</taxon>
        <taxon>Helotiales</taxon>
        <taxon>Ploettnerulaceae</taxon>
        <taxon>Oculimacula</taxon>
    </lineage>
</organism>
<evidence type="ECO:0000313" key="7">
    <source>
        <dbReference type="Proteomes" id="UP001595075"/>
    </source>
</evidence>
<comment type="caution">
    <text evidence="6">The sequence shown here is derived from an EMBL/GenBank/DDBJ whole genome shotgun (WGS) entry which is preliminary data.</text>
</comment>
<name>A0ABR4CDP8_9HELO</name>
<feature type="transmembrane region" description="Helical" evidence="5">
    <location>
        <begin position="40"/>
        <end position="60"/>
    </location>
</feature>
<keyword evidence="3 5" id="KW-1133">Transmembrane helix</keyword>
<keyword evidence="2 5" id="KW-0812">Transmembrane</keyword>
<comment type="subcellular location">
    <subcellularLocation>
        <location evidence="1">Membrane</location>
        <topology evidence="1">Multi-pass membrane protein</topology>
    </subcellularLocation>
</comment>
<evidence type="ECO:0000313" key="6">
    <source>
        <dbReference type="EMBL" id="KAL2068058.1"/>
    </source>
</evidence>
<feature type="transmembrane region" description="Helical" evidence="5">
    <location>
        <begin position="129"/>
        <end position="154"/>
    </location>
</feature>
<dbReference type="InterPro" id="IPR036259">
    <property type="entry name" value="MFS_trans_sf"/>
</dbReference>
<evidence type="ECO:0000256" key="1">
    <source>
        <dbReference type="ARBA" id="ARBA00004141"/>
    </source>
</evidence>
<feature type="transmembrane region" description="Helical" evidence="5">
    <location>
        <begin position="362"/>
        <end position="382"/>
    </location>
</feature>
<feature type="transmembrane region" description="Helical" evidence="5">
    <location>
        <begin position="427"/>
        <end position="445"/>
    </location>
</feature>
<dbReference type="InterPro" id="IPR010291">
    <property type="entry name" value="Ion_channel_UNC-93"/>
</dbReference>
<dbReference type="Gene3D" id="3.40.50.720">
    <property type="entry name" value="NAD(P)-binding Rossmann-like Domain"/>
    <property type="match status" value="1"/>
</dbReference>
<evidence type="ECO:0000256" key="3">
    <source>
        <dbReference type="ARBA" id="ARBA00022989"/>
    </source>
</evidence>
<dbReference type="PANTHER" id="PTHR23294:SF19">
    <property type="entry name" value="DUF895 DOMAIN MEMBRANE PROTEIN-RELATED"/>
    <property type="match status" value="1"/>
</dbReference>
<feature type="transmembrane region" description="Helical" evidence="5">
    <location>
        <begin position="321"/>
        <end position="342"/>
    </location>
</feature>
<feature type="transmembrane region" description="Helical" evidence="5">
    <location>
        <begin position="257"/>
        <end position="282"/>
    </location>
</feature>
<feature type="transmembrane region" description="Helical" evidence="5">
    <location>
        <begin position="72"/>
        <end position="96"/>
    </location>
</feature>
<evidence type="ECO:0000256" key="2">
    <source>
        <dbReference type="ARBA" id="ARBA00022692"/>
    </source>
</evidence>
<feature type="transmembrane region" description="Helical" evidence="5">
    <location>
        <begin position="288"/>
        <end position="309"/>
    </location>
</feature>
<dbReference type="InterPro" id="IPR051617">
    <property type="entry name" value="UNC-93-like_regulator"/>
</dbReference>
<proteinExistence type="predicted"/>
<keyword evidence="7" id="KW-1185">Reference proteome</keyword>
<feature type="transmembrane region" description="Helical" evidence="5">
    <location>
        <begin position="199"/>
        <end position="219"/>
    </location>
</feature>
<protein>
    <submittedName>
        <fullName evidence="6">Uncharacterized protein</fullName>
    </submittedName>
</protein>
<evidence type="ECO:0000256" key="4">
    <source>
        <dbReference type="ARBA" id="ARBA00023136"/>
    </source>
</evidence>
<accession>A0ABR4CDP8</accession>
<feature type="transmembrane region" description="Helical" evidence="5">
    <location>
        <begin position="166"/>
        <end position="187"/>
    </location>
</feature>
<feature type="transmembrane region" description="Helical" evidence="5">
    <location>
        <begin position="103"/>
        <end position="123"/>
    </location>
</feature>
<reference evidence="6 7" key="1">
    <citation type="journal article" date="2024" name="Commun. Biol.">
        <title>Comparative genomic analysis of thermophilic fungi reveals convergent evolutionary adaptations and gene losses.</title>
        <authorList>
            <person name="Steindorff A.S."/>
            <person name="Aguilar-Pontes M.V."/>
            <person name="Robinson A.J."/>
            <person name="Andreopoulos B."/>
            <person name="LaButti K."/>
            <person name="Kuo A."/>
            <person name="Mondo S."/>
            <person name="Riley R."/>
            <person name="Otillar R."/>
            <person name="Haridas S."/>
            <person name="Lipzen A."/>
            <person name="Grimwood J."/>
            <person name="Schmutz J."/>
            <person name="Clum A."/>
            <person name="Reid I.D."/>
            <person name="Moisan M.C."/>
            <person name="Butler G."/>
            <person name="Nguyen T.T.M."/>
            <person name="Dewar K."/>
            <person name="Conant G."/>
            <person name="Drula E."/>
            <person name="Henrissat B."/>
            <person name="Hansel C."/>
            <person name="Singer S."/>
            <person name="Hutchinson M.I."/>
            <person name="de Vries R.P."/>
            <person name="Natvig D.O."/>
            <person name="Powell A.J."/>
            <person name="Tsang A."/>
            <person name="Grigoriev I.V."/>
        </authorList>
    </citation>
    <scope>NUCLEOTIDE SEQUENCE [LARGE SCALE GENOMIC DNA]</scope>
    <source>
        <strain evidence="6 7">CBS 494.80</strain>
    </source>
</reference>
<dbReference type="SUPFAM" id="SSF103473">
    <property type="entry name" value="MFS general substrate transporter"/>
    <property type="match status" value="1"/>
</dbReference>
<dbReference type="PANTHER" id="PTHR23294">
    <property type="entry name" value="ET TRANSLATION PRODUCT-RELATED"/>
    <property type="match status" value="1"/>
</dbReference>
<keyword evidence="4 5" id="KW-0472">Membrane</keyword>